<name>A0A429VAM0_9SPHN</name>
<evidence type="ECO:0000256" key="4">
    <source>
        <dbReference type="ARBA" id="ARBA00023136"/>
    </source>
</evidence>
<feature type="transmembrane region" description="Helical" evidence="5">
    <location>
        <begin position="46"/>
        <end position="69"/>
    </location>
</feature>
<evidence type="ECO:0000256" key="3">
    <source>
        <dbReference type="ARBA" id="ARBA00022989"/>
    </source>
</evidence>
<evidence type="ECO:0000256" key="1">
    <source>
        <dbReference type="ARBA" id="ARBA00004141"/>
    </source>
</evidence>
<sequence>MIPAGLEPGWIWAIGGVLLLIAEIVAPGFFLVFVGAAAIVTGLFALLFPLGLAAQLLLFALYAVVAVMAGRKIYARAGTPASDPHLNDRSARLIGRSVLVTRAIDGHGGRVRVGDGEWSARGGPADAGDQVRIVAVEGNCLIVTRERLSGETNE</sequence>
<evidence type="ECO:0000256" key="2">
    <source>
        <dbReference type="ARBA" id="ARBA00022692"/>
    </source>
</evidence>
<dbReference type="PANTHER" id="PTHR33507:SF3">
    <property type="entry name" value="INNER MEMBRANE PROTEIN YBBJ"/>
    <property type="match status" value="1"/>
</dbReference>
<reference evidence="7 8" key="1">
    <citation type="submission" date="2018-12" db="EMBL/GenBank/DDBJ databases">
        <title>Sphingomonas sp. HMF7854 Genome sequencing and assembly.</title>
        <authorList>
            <person name="Cha I."/>
            <person name="Kang H."/>
            <person name="Kim H."/>
            <person name="Kang J."/>
            <person name="Joh K."/>
        </authorList>
    </citation>
    <scope>NUCLEOTIDE SEQUENCE [LARGE SCALE GENOMIC DNA]</scope>
    <source>
        <strain evidence="7 8">HMF7854</strain>
    </source>
</reference>
<accession>A0A429VAM0</accession>
<evidence type="ECO:0000313" key="8">
    <source>
        <dbReference type="Proteomes" id="UP000274661"/>
    </source>
</evidence>
<keyword evidence="3 5" id="KW-1133">Transmembrane helix</keyword>
<keyword evidence="2 5" id="KW-0812">Transmembrane</keyword>
<comment type="subcellular location">
    <subcellularLocation>
        <location evidence="1">Membrane</location>
        <topology evidence="1">Multi-pass membrane protein</topology>
    </subcellularLocation>
</comment>
<evidence type="ECO:0000256" key="5">
    <source>
        <dbReference type="SAM" id="Phobius"/>
    </source>
</evidence>
<feature type="transmembrane region" description="Helical" evidence="5">
    <location>
        <begin position="12"/>
        <end position="40"/>
    </location>
</feature>
<keyword evidence="8" id="KW-1185">Reference proteome</keyword>
<dbReference type="GO" id="GO:0005886">
    <property type="term" value="C:plasma membrane"/>
    <property type="evidence" value="ECO:0007669"/>
    <property type="project" value="TreeGrafter"/>
</dbReference>
<dbReference type="AlphaFoldDB" id="A0A429VAM0"/>
<dbReference type="OrthoDB" id="9810336at2"/>
<organism evidence="7 8">
    <name type="scientific">Sphingomonas ginkgonis</name>
    <dbReference type="NCBI Taxonomy" id="2315330"/>
    <lineage>
        <taxon>Bacteria</taxon>
        <taxon>Pseudomonadati</taxon>
        <taxon>Pseudomonadota</taxon>
        <taxon>Alphaproteobacteria</taxon>
        <taxon>Sphingomonadales</taxon>
        <taxon>Sphingomonadaceae</taxon>
        <taxon>Sphingomonas</taxon>
    </lineage>
</organism>
<gene>
    <name evidence="7" type="ORF">HMF7854_09230</name>
</gene>
<dbReference type="RefSeq" id="WP_126718829.1">
    <property type="nucleotide sequence ID" value="NZ_RWJF01000001.1"/>
</dbReference>
<evidence type="ECO:0000313" key="7">
    <source>
        <dbReference type="EMBL" id="RST30996.1"/>
    </source>
</evidence>
<feature type="domain" description="NfeD-like C-terminal" evidence="6">
    <location>
        <begin position="91"/>
        <end position="145"/>
    </location>
</feature>
<dbReference type="InterPro" id="IPR002810">
    <property type="entry name" value="NfeD-like_C"/>
</dbReference>
<proteinExistence type="predicted"/>
<dbReference type="EMBL" id="RWJF01000001">
    <property type="protein sequence ID" value="RST30996.1"/>
    <property type="molecule type" value="Genomic_DNA"/>
</dbReference>
<protein>
    <submittedName>
        <fullName evidence="7">NfeD family protein</fullName>
    </submittedName>
</protein>
<dbReference type="Proteomes" id="UP000274661">
    <property type="component" value="Unassembled WGS sequence"/>
</dbReference>
<dbReference type="InterPro" id="IPR052165">
    <property type="entry name" value="Membrane_assoc_protease"/>
</dbReference>
<evidence type="ECO:0000259" key="6">
    <source>
        <dbReference type="Pfam" id="PF01957"/>
    </source>
</evidence>
<dbReference type="Gene3D" id="2.40.50.140">
    <property type="entry name" value="Nucleic acid-binding proteins"/>
    <property type="match status" value="1"/>
</dbReference>
<dbReference type="InterPro" id="IPR012340">
    <property type="entry name" value="NA-bd_OB-fold"/>
</dbReference>
<dbReference type="Pfam" id="PF01957">
    <property type="entry name" value="NfeD"/>
    <property type="match status" value="1"/>
</dbReference>
<keyword evidence="4 5" id="KW-0472">Membrane</keyword>
<dbReference type="PANTHER" id="PTHR33507">
    <property type="entry name" value="INNER MEMBRANE PROTEIN YBBJ"/>
    <property type="match status" value="1"/>
</dbReference>
<comment type="caution">
    <text evidence="7">The sequence shown here is derived from an EMBL/GenBank/DDBJ whole genome shotgun (WGS) entry which is preliminary data.</text>
</comment>